<evidence type="ECO:0000256" key="1">
    <source>
        <dbReference type="SAM" id="MobiDB-lite"/>
    </source>
</evidence>
<dbReference type="STRING" id="332977.SAMN05421740_103276"/>
<proteinExistence type="predicted"/>
<dbReference type="Pfam" id="PF11373">
    <property type="entry name" value="DUF3175"/>
    <property type="match status" value="1"/>
</dbReference>
<organism evidence="2 3">
    <name type="scientific">Parapedobacter koreensis</name>
    <dbReference type="NCBI Taxonomy" id="332977"/>
    <lineage>
        <taxon>Bacteria</taxon>
        <taxon>Pseudomonadati</taxon>
        <taxon>Bacteroidota</taxon>
        <taxon>Sphingobacteriia</taxon>
        <taxon>Sphingobacteriales</taxon>
        <taxon>Sphingobacteriaceae</taxon>
        <taxon>Parapedobacter</taxon>
    </lineage>
</organism>
<gene>
    <name evidence="2" type="ORF">SAMN05421740_103276</name>
</gene>
<sequence>MAAQKKTSAGSKWSAEVTEKSDALDLEENIFEAKDPKKTESIWPGTATCVVTPPKPEQNHYSGNITCLNSPLIKLISLPWAVFLRVPK</sequence>
<evidence type="ECO:0000313" key="3">
    <source>
        <dbReference type="Proteomes" id="UP000198916"/>
    </source>
</evidence>
<name>A0A1H7LUV6_9SPHI</name>
<evidence type="ECO:0000313" key="2">
    <source>
        <dbReference type="EMBL" id="SEL02692.1"/>
    </source>
</evidence>
<feature type="region of interest" description="Disordered" evidence="1">
    <location>
        <begin position="1"/>
        <end position="20"/>
    </location>
</feature>
<accession>A0A1H7LUV6</accession>
<reference evidence="3" key="1">
    <citation type="submission" date="2016-10" db="EMBL/GenBank/DDBJ databases">
        <authorList>
            <person name="Varghese N."/>
            <person name="Submissions S."/>
        </authorList>
    </citation>
    <scope>NUCLEOTIDE SEQUENCE [LARGE SCALE GENOMIC DNA]</scope>
    <source>
        <strain evidence="3">Jip14</strain>
    </source>
</reference>
<protein>
    <submittedName>
        <fullName evidence="2">Uncharacterized protein</fullName>
    </submittedName>
</protein>
<keyword evidence="3" id="KW-1185">Reference proteome</keyword>
<dbReference type="Proteomes" id="UP000198916">
    <property type="component" value="Unassembled WGS sequence"/>
</dbReference>
<dbReference type="RefSeq" id="WP_143053849.1">
    <property type="nucleotide sequence ID" value="NZ_FNZR01000003.1"/>
</dbReference>
<dbReference type="EMBL" id="FNZR01000003">
    <property type="protein sequence ID" value="SEL02692.1"/>
    <property type="molecule type" value="Genomic_DNA"/>
</dbReference>
<feature type="compositionally biased region" description="Polar residues" evidence="1">
    <location>
        <begin position="1"/>
        <end position="11"/>
    </location>
</feature>
<dbReference type="InterPro" id="IPR021513">
    <property type="entry name" value="Phage_RSL1_Orf186"/>
</dbReference>
<dbReference type="OrthoDB" id="9807263at2"/>
<dbReference type="AlphaFoldDB" id="A0A1H7LUV6"/>